<evidence type="ECO:0000256" key="2">
    <source>
        <dbReference type="SAM" id="Phobius"/>
    </source>
</evidence>
<keyword evidence="2" id="KW-0812">Transmembrane</keyword>
<dbReference type="Proteomes" id="UP000092462">
    <property type="component" value="Unassembled WGS sequence"/>
</dbReference>
<feature type="transmembrane region" description="Helical" evidence="2">
    <location>
        <begin position="23"/>
        <end position="49"/>
    </location>
</feature>
<evidence type="ECO:0000256" key="1">
    <source>
        <dbReference type="SAM" id="MobiDB-lite"/>
    </source>
</evidence>
<keyword evidence="4" id="KW-1185">Reference proteome</keyword>
<keyword evidence="2" id="KW-1133">Transmembrane helix</keyword>
<feature type="region of interest" description="Disordered" evidence="1">
    <location>
        <begin position="107"/>
        <end position="127"/>
    </location>
</feature>
<sequence length="161" mass="17526">MIFLRHSFVDNLSKSQNSLKSSLLIPSTICFISSVLMIFRIFAILLPFITRGTRMRLGEASSARDSFFVSSSRDSSLIFGSLSSVTFSLISSSSSISFSSSSERSTIVSFSPPERTPGTSSGSSVTTSISSSILRPFSPFFLSSRKMHGLVFTLTGKKDLY</sequence>
<protein>
    <submittedName>
        <fullName evidence="3">Uncharacterized protein</fullName>
    </submittedName>
</protein>
<evidence type="ECO:0000313" key="3">
    <source>
        <dbReference type="EnsemblMetazoa" id="PPAI002612-PA"/>
    </source>
</evidence>
<dbReference type="AlphaFoldDB" id="A0A1B0D555"/>
<name>A0A1B0D555_PHLPP</name>
<evidence type="ECO:0000313" key="4">
    <source>
        <dbReference type="Proteomes" id="UP000092462"/>
    </source>
</evidence>
<dbReference type="EnsemblMetazoa" id="PPAI002612-RA">
    <property type="protein sequence ID" value="PPAI002612-PA"/>
    <property type="gene ID" value="PPAI002612"/>
</dbReference>
<dbReference type="VEuPathDB" id="VectorBase:PPAI002612"/>
<organism evidence="3 4">
    <name type="scientific">Phlebotomus papatasi</name>
    <name type="common">Sandfly</name>
    <dbReference type="NCBI Taxonomy" id="29031"/>
    <lineage>
        <taxon>Eukaryota</taxon>
        <taxon>Metazoa</taxon>
        <taxon>Ecdysozoa</taxon>
        <taxon>Arthropoda</taxon>
        <taxon>Hexapoda</taxon>
        <taxon>Insecta</taxon>
        <taxon>Pterygota</taxon>
        <taxon>Neoptera</taxon>
        <taxon>Endopterygota</taxon>
        <taxon>Diptera</taxon>
        <taxon>Nematocera</taxon>
        <taxon>Psychodoidea</taxon>
        <taxon>Psychodidae</taxon>
        <taxon>Phlebotomus</taxon>
        <taxon>Phlebotomus</taxon>
    </lineage>
</organism>
<accession>A0A1B0D555</accession>
<feature type="compositionally biased region" description="Low complexity" evidence="1">
    <location>
        <begin position="118"/>
        <end position="127"/>
    </location>
</feature>
<dbReference type="EMBL" id="AJVK01025087">
    <property type="status" value="NOT_ANNOTATED_CDS"/>
    <property type="molecule type" value="Genomic_DNA"/>
</dbReference>
<proteinExistence type="predicted"/>
<keyword evidence="2" id="KW-0472">Membrane</keyword>
<reference evidence="3" key="1">
    <citation type="submission" date="2022-08" db="UniProtKB">
        <authorList>
            <consortium name="EnsemblMetazoa"/>
        </authorList>
    </citation>
    <scope>IDENTIFICATION</scope>
    <source>
        <strain evidence="3">Israel</strain>
    </source>
</reference>